<dbReference type="Proteomes" id="UP000189796">
    <property type="component" value="Chromosome I"/>
</dbReference>
<dbReference type="AlphaFoldDB" id="A0A1M5IQE8"/>
<evidence type="ECO:0000313" key="1">
    <source>
        <dbReference type="EMBL" id="SHG30456.1"/>
    </source>
</evidence>
<dbReference type="InterPro" id="IPR010037">
    <property type="entry name" value="FkbH_domain"/>
</dbReference>
<dbReference type="SUPFAM" id="SSF56784">
    <property type="entry name" value="HAD-like"/>
    <property type="match status" value="1"/>
</dbReference>
<proteinExistence type="predicted"/>
<dbReference type="InterPro" id="IPR023214">
    <property type="entry name" value="HAD_sf"/>
</dbReference>
<dbReference type="NCBIfam" id="TIGR01681">
    <property type="entry name" value="HAD-SF-IIIC"/>
    <property type="match status" value="1"/>
</dbReference>
<accession>A0A1M5IQE8</accession>
<dbReference type="InterPro" id="IPR036412">
    <property type="entry name" value="HAD-like_sf"/>
</dbReference>
<sequence>MEFHHWLPVCGTFASQLKELDDAPPAQQIARLKYLSQCRLDFIKTNALAERIENLIPGLTTDNAVECGPAVNVALLSSHTMSHLTGGIIVGSLRRGFKANLFVGQYGLYRTELLEPDPGLQAFAPNVIVIATDIHDLNIEIALDASDGEVMSAVDAKISELVEIWRHAKRNFKATIVHQTLLNTHYQMFGSYEGLLPGTPYNVIERYNTRLREAASRERVLLLDIDLQAAIKGRENIVDLVRWHQAKQLVSPILAPWYGDLLARVIAAVHGLSKKAIVLDLDNTLWGGVVGDDGIEGIVLGQGSAAGEAYVDLQKYLLLLNRRGIILAVCSKNDTAVAEGAFVNHPDMVLRREDVASFVANWDDKATNIHRIAAELNIGLDSLVFVDDNPAERDIIRRELPMVAVPELPRDVAHYASYLSDAGYFEAASFSQEDRERASLYNANSIRQQGLSQATDIEGFLKSLKMRLEVGPVSKMNIGRVTQLTNKTNQFNLRAVKYTEQEVNRLAQDPRSLALQFRLKDKFGDNGIIAVVIARPDERWPDDTLFIDTWLMSCRVLSRGVEAATLEALSKCAMQMGIRRLVGEYRSTSKNKMVSNHYGKLGFLPLHSSDSDESSSTVWCMDLSQIEKCPHHIEVIIAHVQGTDLCRAHEDIS</sequence>
<dbReference type="Gene3D" id="3.40.50.1000">
    <property type="entry name" value="HAD superfamily/HAD-like"/>
    <property type="match status" value="1"/>
</dbReference>
<protein>
    <submittedName>
        <fullName evidence="1">D-glyceryl-ACP synthase</fullName>
    </submittedName>
</protein>
<gene>
    <name evidence="1" type="ORF">SAMN05443248_1082</name>
</gene>
<dbReference type="GO" id="GO:0016788">
    <property type="term" value="F:hydrolase activity, acting on ester bonds"/>
    <property type="evidence" value="ECO:0007669"/>
    <property type="project" value="UniProtKB-ARBA"/>
</dbReference>
<dbReference type="InterPro" id="IPR036514">
    <property type="entry name" value="SGNH_hydro_sf"/>
</dbReference>
<dbReference type="NCBIfam" id="TIGR01686">
    <property type="entry name" value="FkbH"/>
    <property type="match status" value="1"/>
</dbReference>
<evidence type="ECO:0000313" key="2">
    <source>
        <dbReference type="Proteomes" id="UP000189796"/>
    </source>
</evidence>
<dbReference type="EMBL" id="LT670817">
    <property type="protein sequence ID" value="SHG30456.1"/>
    <property type="molecule type" value="Genomic_DNA"/>
</dbReference>
<organism evidence="1 2">
    <name type="scientific">Bradyrhizobium erythrophlei</name>
    <dbReference type="NCBI Taxonomy" id="1437360"/>
    <lineage>
        <taxon>Bacteria</taxon>
        <taxon>Pseudomonadati</taxon>
        <taxon>Pseudomonadota</taxon>
        <taxon>Alphaproteobacteria</taxon>
        <taxon>Hyphomicrobiales</taxon>
        <taxon>Nitrobacteraceae</taxon>
        <taxon>Bradyrhizobium</taxon>
    </lineage>
</organism>
<dbReference type="RefSeq" id="WP_079600326.1">
    <property type="nucleotide sequence ID" value="NZ_LT670817.1"/>
</dbReference>
<reference evidence="1 2" key="1">
    <citation type="submission" date="2016-11" db="EMBL/GenBank/DDBJ databases">
        <authorList>
            <person name="Jaros S."/>
            <person name="Januszkiewicz K."/>
            <person name="Wedrychowicz H."/>
        </authorList>
    </citation>
    <scope>NUCLEOTIDE SEQUENCE [LARGE SCALE GENOMIC DNA]</scope>
    <source>
        <strain evidence="1 2">GAS138</strain>
    </source>
</reference>
<name>A0A1M5IQE8_9BRAD</name>
<dbReference type="Gene3D" id="3.40.50.1110">
    <property type="entry name" value="SGNH hydrolase"/>
    <property type="match status" value="1"/>
</dbReference>
<dbReference type="InterPro" id="IPR010033">
    <property type="entry name" value="HAD_SF_ppase_IIIC"/>
</dbReference>